<evidence type="ECO:0000256" key="1">
    <source>
        <dbReference type="ARBA" id="ARBA00022723"/>
    </source>
</evidence>
<dbReference type="InterPro" id="IPR029119">
    <property type="entry name" value="MutY_C"/>
</dbReference>
<evidence type="ECO:0000313" key="6">
    <source>
        <dbReference type="EMBL" id="MPN48121.1"/>
    </source>
</evidence>
<dbReference type="Pfam" id="PF14815">
    <property type="entry name" value="NUDIX_4"/>
    <property type="match status" value="1"/>
</dbReference>
<dbReference type="GO" id="GO:0016787">
    <property type="term" value="F:hydrolase activity"/>
    <property type="evidence" value="ECO:0007669"/>
    <property type="project" value="UniProtKB-KW"/>
</dbReference>
<dbReference type="GO" id="GO:0006281">
    <property type="term" value="P:DNA repair"/>
    <property type="evidence" value="ECO:0007669"/>
    <property type="project" value="UniProtKB-KW"/>
</dbReference>
<evidence type="ECO:0000259" key="5">
    <source>
        <dbReference type="Pfam" id="PF14815"/>
    </source>
</evidence>
<organism evidence="6">
    <name type="scientific">bioreactor metagenome</name>
    <dbReference type="NCBI Taxonomy" id="1076179"/>
    <lineage>
        <taxon>unclassified sequences</taxon>
        <taxon>metagenomes</taxon>
        <taxon>ecological metagenomes</taxon>
    </lineage>
</organism>
<feature type="domain" description="Adenine DNA glycosylase C-terminal" evidence="5">
    <location>
        <begin position="3"/>
        <end position="110"/>
    </location>
</feature>
<dbReference type="EMBL" id="VSSQ01110147">
    <property type="protein sequence ID" value="MPN48121.1"/>
    <property type="molecule type" value="Genomic_DNA"/>
</dbReference>
<dbReference type="CDD" id="cd03431">
    <property type="entry name" value="NUDIX_DNA_Glycosylase_C-MutY"/>
    <property type="match status" value="1"/>
</dbReference>
<dbReference type="SUPFAM" id="SSF55811">
    <property type="entry name" value="Nudix"/>
    <property type="match status" value="1"/>
</dbReference>
<protein>
    <recommendedName>
        <fullName evidence="5">Adenine DNA glycosylase C-terminal domain-containing protein</fullName>
    </recommendedName>
</protein>
<accession>A0A645I9V5</accession>
<reference evidence="6" key="1">
    <citation type="submission" date="2019-08" db="EMBL/GenBank/DDBJ databases">
        <authorList>
            <person name="Kucharzyk K."/>
            <person name="Murdoch R.W."/>
            <person name="Higgins S."/>
            <person name="Loffler F."/>
        </authorList>
    </citation>
    <scope>NUCLEOTIDE SEQUENCE</scope>
</reference>
<dbReference type="GO" id="GO:0046872">
    <property type="term" value="F:metal ion binding"/>
    <property type="evidence" value="ECO:0007669"/>
    <property type="project" value="UniProtKB-KW"/>
</dbReference>
<name>A0A645I9V5_9ZZZZ</name>
<sequence length="115" mass="13690">MNENTFLQKRTNNDIWKNLYEFPLIETEKQISIDELTAHNDFIVLFRDIEDINIRNISAPVKHILTHRIIYATFVTIEIRRSNKQLEKLTKTSLSDVQNFAVSRLIDLFLQNRDK</sequence>
<keyword evidence="2" id="KW-0227">DNA damage</keyword>
<keyword evidence="1" id="KW-0479">Metal-binding</keyword>
<proteinExistence type="predicted"/>
<keyword evidence="4" id="KW-0234">DNA repair</keyword>
<gene>
    <name evidence="6" type="ORF">SDC9_195725</name>
</gene>
<dbReference type="AlphaFoldDB" id="A0A645I9V5"/>
<comment type="caution">
    <text evidence="6">The sequence shown here is derived from an EMBL/GenBank/DDBJ whole genome shotgun (WGS) entry which is preliminary data.</text>
</comment>
<evidence type="ECO:0000256" key="2">
    <source>
        <dbReference type="ARBA" id="ARBA00022763"/>
    </source>
</evidence>
<evidence type="ECO:0000256" key="3">
    <source>
        <dbReference type="ARBA" id="ARBA00022801"/>
    </source>
</evidence>
<dbReference type="InterPro" id="IPR015797">
    <property type="entry name" value="NUDIX_hydrolase-like_dom_sf"/>
</dbReference>
<evidence type="ECO:0000256" key="4">
    <source>
        <dbReference type="ARBA" id="ARBA00023204"/>
    </source>
</evidence>
<keyword evidence="3" id="KW-0378">Hydrolase</keyword>
<dbReference type="Gene3D" id="3.90.79.10">
    <property type="entry name" value="Nucleoside Triphosphate Pyrophosphohydrolase"/>
    <property type="match status" value="1"/>
</dbReference>